<dbReference type="GO" id="GO:0009279">
    <property type="term" value="C:cell outer membrane"/>
    <property type="evidence" value="ECO:0007669"/>
    <property type="project" value="UniProtKB-SubCell"/>
</dbReference>
<name>A0A1U9JWH5_9HYPH</name>
<evidence type="ECO:0000313" key="9">
    <source>
        <dbReference type="Proteomes" id="UP000188912"/>
    </source>
</evidence>
<dbReference type="NCBIfam" id="TIGR01414">
    <property type="entry name" value="autotrans_barl"/>
    <property type="match status" value="1"/>
</dbReference>
<dbReference type="InterPro" id="IPR051692">
    <property type="entry name" value="OMP-like"/>
</dbReference>
<keyword evidence="2 6" id="KW-0732">Signal</keyword>
<evidence type="ECO:0000256" key="1">
    <source>
        <dbReference type="ARBA" id="ARBA00004442"/>
    </source>
</evidence>
<gene>
    <name evidence="8" type="ORF">BHV28_15440</name>
</gene>
<proteinExistence type="inferred from homology"/>
<reference evidence="8 9" key="2">
    <citation type="journal article" date="2016" name="Sci. Rep.">
        <title>The genome of Rhizobiales bacteria in predatory ants reveals urease gene functions but no genes for nitrogen fixation.</title>
        <authorList>
            <person name="Neuvonen M.M."/>
            <person name="Tamarit D."/>
            <person name="Naslund K."/>
            <person name="Liebig J."/>
            <person name="Feldhaar H."/>
            <person name="Moran N.A."/>
            <person name="Guy L."/>
            <person name="Andersson S.G."/>
        </authorList>
    </citation>
    <scope>NUCLEOTIDE SEQUENCE [LARGE SCALE GENOMIC DNA]</scope>
    <source>
        <strain evidence="8 9">Hsal</strain>
    </source>
</reference>
<comment type="subcellular location">
    <subcellularLocation>
        <location evidence="1">Cell outer membrane</location>
    </subcellularLocation>
</comment>
<dbReference type="PANTHER" id="PTHR34001">
    <property type="entry name" value="BLL7405 PROTEIN"/>
    <property type="match status" value="1"/>
</dbReference>
<evidence type="ECO:0000256" key="3">
    <source>
        <dbReference type="ARBA" id="ARBA00023136"/>
    </source>
</evidence>
<feature type="signal peptide" evidence="6">
    <location>
        <begin position="1"/>
        <end position="21"/>
    </location>
</feature>
<keyword evidence="9" id="KW-1185">Reference proteome</keyword>
<feature type="domain" description="Outer membrane protein beta-barrel" evidence="7">
    <location>
        <begin position="14"/>
        <end position="232"/>
    </location>
</feature>
<dbReference type="Gene3D" id="2.40.160.20">
    <property type="match status" value="1"/>
</dbReference>
<sequence length="232" mass="25193">MKKYLLAASAVALIAANGAQAADVVTYQQPVAVATAPAFSWQGFYAGGQIGGSWGDTDVKTRAGAVKTKRSVDPDGFIGGLYAGYNFDAGNNIILGLETDFVWGDLEEKKRGTDYTARLKQEWQGATRVRAGYAMDRFLPYVAAGVAYGKVKSSLTEAGNADNRWSDDDTFTGWTICAGLDYAVTDNILVRLEYRYTDLGDKSYRPAAAFGVDRVKVDYTSNDFRVGVAYKF</sequence>
<keyword evidence="4" id="KW-0998">Cell outer membrane</keyword>
<dbReference type="PANTHER" id="PTHR34001:SF3">
    <property type="entry name" value="BLL7405 PROTEIN"/>
    <property type="match status" value="1"/>
</dbReference>
<evidence type="ECO:0000256" key="4">
    <source>
        <dbReference type="ARBA" id="ARBA00023237"/>
    </source>
</evidence>
<dbReference type="KEGG" id="thd:BHV28_15440"/>
<dbReference type="Pfam" id="PF13505">
    <property type="entry name" value="OMP_b-brl"/>
    <property type="match status" value="1"/>
</dbReference>
<dbReference type="Proteomes" id="UP000188912">
    <property type="component" value="Chromosome"/>
</dbReference>
<dbReference type="SUPFAM" id="SSF56925">
    <property type="entry name" value="OMPA-like"/>
    <property type="match status" value="1"/>
</dbReference>
<reference evidence="8 9" key="1">
    <citation type="journal article" date="2010" name="Science">
        <title>Genomic comparison of the ants Camponotus floridanus and Harpegnathos saltator.</title>
        <authorList>
            <person name="Bonasio R."/>
            <person name="Zhang G."/>
            <person name="Ye C."/>
            <person name="Mutti N.S."/>
            <person name="Fang X."/>
            <person name="Qin N."/>
            <person name="Donahue G."/>
            <person name="Yang P."/>
            <person name="Li Q."/>
            <person name="Li C."/>
            <person name="Zhang P."/>
            <person name="Huang Z."/>
            <person name="Berger S.L."/>
            <person name="Reinberg D."/>
            <person name="Wang J."/>
            <person name="Liebig J."/>
        </authorList>
    </citation>
    <scope>NUCLEOTIDE SEQUENCE [LARGE SCALE GENOMIC DNA]</scope>
    <source>
        <strain evidence="8 9">Hsal</strain>
    </source>
</reference>
<accession>A0A1U9JWH5</accession>
<evidence type="ECO:0000256" key="5">
    <source>
        <dbReference type="ARBA" id="ARBA00038306"/>
    </source>
</evidence>
<evidence type="ECO:0000313" key="8">
    <source>
        <dbReference type="EMBL" id="AQS42224.1"/>
    </source>
</evidence>
<comment type="similarity">
    <text evidence="5">Belongs to the Omp25/RopB family.</text>
</comment>
<keyword evidence="3" id="KW-0472">Membrane</keyword>
<feature type="chain" id="PRO_5012323927" evidence="6">
    <location>
        <begin position="22"/>
        <end position="232"/>
    </location>
</feature>
<dbReference type="AlphaFoldDB" id="A0A1U9JWH5"/>
<dbReference type="InterPro" id="IPR027385">
    <property type="entry name" value="Beta-barrel_OMP"/>
</dbReference>
<dbReference type="InterPro" id="IPR011250">
    <property type="entry name" value="OMP/PagP_B-barrel"/>
</dbReference>
<evidence type="ECO:0000256" key="6">
    <source>
        <dbReference type="SAM" id="SignalP"/>
    </source>
</evidence>
<protein>
    <submittedName>
        <fullName evidence="8">Outer membrane autotransporter barrel domain-containing protein</fullName>
    </submittedName>
</protein>
<evidence type="ECO:0000256" key="2">
    <source>
        <dbReference type="ARBA" id="ARBA00022729"/>
    </source>
</evidence>
<evidence type="ECO:0000259" key="7">
    <source>
        <dbReference type="Pfam" id="PF13505"/>
    </source>
</evidence>
<dbReference type="EMBL" id="CP017315">
    <property type="protein sequence ID" value="AQS42224.1"/>
    <property type="molecule type" value="Genomic_DNA"/>
</dbReference>
<organism evidence="8 9">
    <name type="scientific">Candidatus Tokpelaia hoelldobleri</name>
    <dbReference type="NCBI Taxonomy" id="1902579"/>
    <lineage>
        <taxon>Bacteria</taxon>
        <taxon>Pseudomonadati</taxon>
        <taxon>Pseudomonadota</taxon>
        <taxon>Alphaproteobacteria</taxon>
        <taxon>Hyphomicrobiales</taxon>
        <taxon>Candidatus Tokpelaia</taxon>
    </lineage>
</organism>
<dbReference type="InterPro" id="IPR006315">
    <property type="entry name" value="OM_autotransptr_brl_dom"/>
</dbReference>
<dbReference type="STRING" id="1902579.BHV28_15440"/>